<feature type="region of interest" description="Disordered" evidence="1">
    <location>
        <begin position="1"/>
        <end position="26"/>
    </location>
</feature>
<evidence type="ECO:0000313" key="4">
    <source>
        <dbReference type="Proteomes" id="UP000030145"/>
    </source>
</evidence>
<gene>
    <name evidence="3" type="ORF">MA47_00750</name>
</gene>
<sequence>MSNRDTQETNPQEASAQRTATANPKRADALAQYRGDLESAEKKAARDVNYQPFLPFLAIGIFGVLLAIFLPHAGQVKGYDVLFNSPVAQQFNTKLPERAFSWLALTGGVLLTAGTIVSRSWLVAWVNWFFVGVAWWYSAFAIWIRQSRPVTDPGEGPAYGLIFAAVCLTILFVTLSILLFRKTPLQRALAKARREEAHRDEKSRLKQQRLRTGLQEREQVNDFVDDRRAIVAERRRQRRALQDAPADQPKED</sequence>
<accession>A0A0A2DJQ2</accession>
<feature type="transmembrane region" description="Helical" evidence="2">
    <location>
        <begin position="156"/>
        <end position="180"/>
    </location>
</feature>
<evidence type="ECO:0000313" key="3">
    <source>
        <dbReference type="EMBL" id="KGM19420.1"/>
    </source>
</evidence>
<dbReference type="GeneID" id="300552926"/>
<keyword evidence="2" id="KW-1133">Transmembrane helix</keyword>
<name>A0A0A2DJQ2_9CORY</name>
<keyword evidence="2" id="KW-0472">Membrane</keyword>
<protein>
    <submittedName>
        <fullName evidence="3">Membrane protein</fullName>
    </submittedName>
</protein>
<comment type="caution">
    <text evidence="3">The sequence shown here is derived from an EMBL/GenBank/DDBJ whole genome shotgun (WGS) entry which is preliminary data.</text>
</comment>
<evidence type="ECO:0000256" key="2">
    <source>
        <dbReference type="SAM" id="Phobius"/>
    </source>
</evidence>
<feature type="transmembrane region" description="Helical" evidence="2">
    <location>
        <begin position="99"/>
        <end position="118"/>
    </location>
</feature>
<organism evidence="3 4">
    <name type="scientific">Corynebacterium auriscanis</name>
    <dbReference type="NCBI Taxonomy" id="99807"/>
    <lineage>
        <taxon>Bacteria</taxon>
        <taxon>Bacillati</taxon>
        <taxon>Actinomycetota</taxon>
        <taxon>Actinomycetes</taxon>
        <taxon>Mycobacteriales</taxon>
        <taxon>Corynebacteriaceae</taxon>
        <taxon>Corynebacterium</taxon>
    </lineage>
</organism>
<feature type="transmembrane region" description="Helical" evidence="2">
    <location>
        <begin position="125"/>
        <end position="144"/>
    </location>
</feature>
<dbReference type="EMBL" id="JRVJ01000001">
    <property type="protein sequence ID" value="KGM19420.1"/>
    <property type="molecule type" value="Genomic_DNA"/>
</dbReference>
<keyword evidence="2" id="KW-0812">Transmembrane</keyword>
<proteinExistence type="predicted"/>
<dbReference type="AlphaFoldDB" id="A0A0A2DJQ2"/>
<keyword evidence="4" id="KW-1185">Reference proteome</keyword>
<dbReference type="RefSeq" id="WP_035112894.1">
    <property type="nucleotide sequence ID" value="NZ_CP047046.1"/>
</dbReference>
<reference evidence="3 4" key="1">
    <citation type="submission" date="2014-10" db="EMBL/GenBank/DDBJ databases">
        <title>Whole Genome sequence of Corynebacterium auriscanis strain CIP 106629.</title>
        <authorList>
            <person name="Hassan S.S."/>
            <person name="Jamal S.B."/>
            <person name="Tiwari S."/>
            <person name="Oliveira L.D.C."/>
            <person name="Souza F."/>
            <person name="Mariano D.C."/>
            <person name="Almeida S."/>
            <person name="Dorella F."/>
            <person name="Pereira F."/>
            <person name="Carvalho A."/>
            <person name="Leal C.A."/>
            <person name="Soares S.D.C."/>
            <person name="Figueiredo H.C."/>
            <person name="Silva A."/>
            <person name="Azevedo V.A."/>
        </authorList>
    </citation>
    <scope>NUCLEOTIDE SEQUENCE [LARGE SCALE GENOMIC DNA]</scope>
    <source>
        <strain evidence="3 4">CIP 106629</strain>
    </source>
</reference>
<feature type="compositionally biased region" description="Polar residues" evidence="1">
    <location>
        <begin position="1"/>
        <end position="22"/>
    </location>
</feature>
<feature type="transmembrane region" description="Helical" evidence="2">
    <location>
        <begin position="53"/>
        <end position="73"/>
    </location>
</feature>
<evidence type="ECO:0000256" key="1">
    <source>
        <dbReference type="SAM" id="MobiDB-lite"/>
    </source>
</evidence>
<dbReference type="Proteomes" id="UP000030145">
    <property type="component" value="Unassembled WGS sequence"/>
</dbReference>